<proteinExistence type="predicted"/>
<dbReference type="STRING" id="1314782.A0A165RRQ6"/>
<name>A0A165RRQ6_9AGAM</name>
<sequence length="280" mass="30935">MDMAIEQGQYTVSVHEILLWDMGNNFGIALFLLANLIADGFLIWRCFVLWNRRLSIVIIPIMSLVSGTVFGFAMLAFSIKMYMFRLHVPHNTVEPPPEWMQLNASFNATNIGQFSSSCITNVSISGMIAFRIWKLTRDVVKKKSQYLRVAWLVLETGFLYSVCLVLAAAFGGLQAPVNKSGPIVSADVVDAVSLQLVGIFPTVIILLVALGKSSDQTIEYSGTANRNRERRSQVSSIHFAIPARAHASNETGGTHTIELQTRSIADVVNSPDQLDEVEEV</sequence>
<organism evidence="2 3">
    <name type="scientific">Neolentinus lepideus HHB14362 ss-1</name>
    <dbReference type="NCBI Taxonomy" id="1314782"/>
    <lineage>
        <taxon>Eukaryota</taxon>
        <taxon>Fungi</taxon>
        <taxon>Dikarya</taxon>
        <taxon>Basidiomycota</taxon>
        <taxon>Agaricomycotina</taxon>
        <taxon>Agaricomycetes</taxon>
        <taxon>Gloeophyllales</taxon>
        <taxon>Gloeophyllaceae</taxon>
        <taxon>Neolentinus</taxon>
    </lineage>
</organism>
<dbReference type="AlphaFoldDB" id="A0A165RRQ6"/>
<dbReference type="OrthoDB" id="2873242at2759"/>
<feature type="transmembrane region" description="Helical" evidence="1">
    <location>
        <begin position="56"/>
        <end position="79"/>
    </location>
</feature>
<dbReference type="EMBL" id="KV425579">
    <property type="protein sequence ID" value="KZT24180.1"/>
    <property type="molecule type" value="Genomic_DNA"/>
</dbReference>
<protein>
    <submittedName>
        <fullName evidence="2">Uncharacterized protein</fullName>
    </submittedName>
</protein>
<feature type="transmembrane region" description="Helical" evidence="1">
    <location>
        <begin position="151"/>
        <end position="171"/>
    </location>
</feature>
<feature type="transmembrane region" description="Helical" evidence="1">
    <location>
        <begin position="191"/>
        <end position="210"/>
    </location>
</feature>
<reference evidence="2 3" key="1">
    <citation type="journal article" date="2016" name="Mol. Biol. Evol.">
        <title>Comparative Genomics of Early-Diverging Mushroom-Forming Fungi Provides Insights into the Origins of Lignocellulose Decay Capabilities.</title>
        <authorList>
            <person name="Nagy L.G."/>
            <person name="Riley R."/>
            <person name="Tritt A."/>
            <person name="Adam C."/>
            <person name="Daum C."/>
            <person name="Floudas D."/>
            <person name="Sun H."/>
            <person name="Yadav J.S."/>
            <person name="Pangilinan J."/>
            <person name="Larsson K.H."/>
            <person name="Matsuura K."/>
            <person name="Barry K."/>
            <person name="Labutti K."/>
            <person name="Kuo R."/>
            <person name="Ohm R.A."/>
            <person name="Bhattacharya S.S."/>
            <person name="Shirouzu T."/>
            <person name="Yoshinaga Y."/>
            <person name="Martin F.M."/>
            <person name="Grigoriev I.V."/>
            <person name="Hibbett D.S."/>
        </authorList>
    </citation>
    <scope>NUCLEOTIDE SEQUENCE [LARGE SCALE GENOMIC DNA]</scope>
    <source>
        <strain evidence="2 3">HHB14362 ss-1</strain>
    </source>
</reference>
<evidence type="ECO:0000256" key="1">
    <source>
        <dbReference type="SAM" id="Phobius"/>
    </source>
</evidence>
<gene>
    <name evidence="2" type="ORF">NEOLEDRAFT_1179439</name>
</gene>
<keyword evidence="1" id="KW-0472">Membrane</keyword>
<keyword evidence="1" id="KW-1133">Transmembrane helix</keyword>
<evidence type="ECO:0000313" key="2">
    <source>
        <dbReference type="EMBL" id="KZT24180.1"/>
    </source>
</evidence>
<dbReference type="InParanoid" id="A0A165RRQ6"/>
<feature type="transmembrane region" description="Helical" evidence="1">
    <location>
        <begin position="26"/>
        <end position="44"/>
    </location>
</feature>
<keyword evidence="1" id="KW-0812">Transmembrane</keyword>
<dbReference type="Proteomes" id="UP000076761">
    <property type="component" value="Unassembled WGS sequence"/>
</dbReference>
<feature type="transmembrane region" description="Helical" evidence="1">
    <location>
        <begin position="111"/>
        <end position="130"/>
    </location>
</feature>
<accession>A0A165RRQ6</accession>
<evidence type="ECO:0000313" key="3">
    <source>
        <dbReference type="Proteomes" id="UP000076761"/>
    </source>
</evidence>
<keyword evidence="3" id="KW-1185">Reference proteome</keyword>